<protein>
    <submittedName>
        <fullName evidence="1">Uncharacterized protein</fullName>
    </submittedName>
</protein>
<keyword evidence="2" id="KW-1185">Reference proteome</keyword>
<sequence length="38" mass="3889">MKHRLTSLYVGAFALAVAVATFVAANPALAACTKSHSV</sequence>
<dbReference type="PROSITE" id="PS51257">
    <property type="entry name" value="PROKAR_LIPOPROTEIN"/>
    <property type="match status" value="1"/>
</dbReference>
<dbReference type="AlphaFoldDB" id="A0A286GF80"/>
<dbReference type="Proteomes" id="UP000219621">
    <property type="component" value="Unassembled WGS sequence"/>
</dbReference>
<reference evidence="1 2" key="1">
    <citation type="submission" date="2017-09" db="EMBL/GenBank/DDBJ databases">
        <authorList>
            <person name="Ehlers B."/>
            <person name="Leendertz F.H."/>
        </authorList>
    </citation>
    <scope>NUCLEOTIDE SEQUENCE [LARGE SCALE GENOMIC DNA]</scope>
    <source>
        <strain evidence="1 2">USBA 140</strain>
    </source>
</reference>
<evidence type="ECO:0000313" key="2">
    <source>
        <dbReference type="Proteomes" id="UP000219621"/>
    </source>
</evidence>
<name>A0A286GF80_9PROT</name>
<proteinExistence type="predicted"/>
<dbReference type="EMBL" id="OCNJ01000003">
    <property type="protein sequence ID" value="SOD93886.1"/>
    <property type="molecule type" value="Genomic_DNA"/>
</dbReference>
<organism evidence="1 2">
    <name type="scientific">Caenispirillum bisanense</name>
    <dbReference type="NCBI Taxonomy" id="414052"/>
    <lineage>
        <taxon>Bacteria</taxon>
        <taxon>Pseudomonadati</taxon>
        <taxon>Pseudomonadota</taxon>
        <taxon>Alphaproteobacteria</taxon>
        <taxon>Rhodospirillales</taxon>
        <taxon>Novispirillaceae</taxon>
        <taxon>Caenispirillum</taxon>
    </lineage>
</organism>
<evidence type="ECO:0000313" key="1">
    <source>
        <dbReference type="EMBL" id="SOD93886.1"/>
    </source>
</evidence>
<accession>A0A286GF80</accession>
<gene>
    <name evidence="1" type="ORF">SAMN05421508_103248</name>
</gene>